<dbReference type="SUPFAM" id="SSF55729">
    <property type="entry name" value="Acyl-CoA N-acyltransferases (Nat)"/>
    <property type="match status" value="1"/>
</dbReference>
<dbReference type="GO" id="GO:0016747">
    <property type="term" value="F:acyltransferase activity, transferring groups other than amino-acyl groups"/>
    <property type="evidence" value="ECO:0007669"/>
    <property type="project" value="InterPro"/>
</dbReference>
<evidence type="ECO:0000259" key="3">
    <source>
        <dbReference type="PROSITE" id="PS51186"/>
    </source>
</evidence>
<dbReference type="OrthoDB" id="9788300at2"/>
<comment type="caution">
    <text evidence="4">The sequence shown here is derived from an EMBL/GenBank/DDBJ whole genome shotgun (WGS) entry which is preliminary data.</text>
</comment>
<dbReference type="Pfam" id="PF13673">
    <property type="entry name" value="Acetyltransf_10"/>
    <property type="match status" value="1"/>
</dbReference>
<gene>
    <name evidence="4" type="ORF">D9V32_08885</name>
</gene>
<dbReference type="EMBL" id="RCUX01000006">
    <property type="protein sequence ID" value="RLP75579.1"/>
    <property type="molecule type" value="Genomic_DNA"/>
</dbReference>
<dbReference type="PROSITE" id="PS51186">
    <property type="entry name" value="GNAT"/>
    <property type="match status" value="1"/>
</dbReference>
<organism evidence="4 5">
    <name type="scientific">Mycetocola tolaasinivorans</name>
    <dbReference type="NCBI Taxonomy" id="76635"/>
    <lineage>
        <taxon>Bacteria</taxon>
        <taxon>Bacillati</taxon>
        <taxon>Actinomycetota</taxon>
        <taxon>Actinomycetes</taxon>
        <taxon>Micrococcales</taxon>
        <taxon>Microbacteriaceae</taxon>
        <taxon>Mycetocola</taxon>
    </lineage>
</organism>
<sequence>MSATPITLRATLGSAEYPTLTAIWQSAVEATHSFLTPADIEFYRERIENVYLDAVTLTVAEADGVPLGFSGIAEGSLEMLFVHADARGTGIGGALLTAALTEYPTLVTDVNEQNPDALGFYLTHGFEVAGRSELDGDGRPFPLLHLRRATPGTATP</sequence>
<keyword evidence="2" id="KW-0012">Acyltransferase</keyword>
<dbReference type="Gene3D" id="3.40.630.30">
    <property type="match status" value="1"/>
</dbReference>
<protein>
    <submittedName>
        <fullName evidence="4">GNAT family N-acetyltransferase</fullName>
    </submittedName>
</protein>
<proteinExistence type="predicted"/>
<dbReference type="RefSeq" id="WP_121648551.1">
    <property type="nucleotide sequence ID" value="NZ_RCUX01000006.1"/>
</dbReference>
<accession>A0A3L7A5J1</accession>
<dbReference type="Proteomes" id="UP000272503">
    <property type="component" value="Unassembled WGS sequence"/>
</dbReference>
<dbReference type="PANTHER" id="PTHR43800:SF1">
    <property type="entry name" value="PEPTIDYL-LYSINE N-ACETYLTRANSFERASE YJAB"/>
    <property type="match status" value="1"/>
</dbReference>
<dbReference type="InterPro" id="IPR016181">
    <property type="entry name" value="Acyl_CoA_acyltransferase"/>
</dbReference>
<evidence type="ECO:0000313" key="5">
    <source>
        <dbReference type="Proteomes" id="UP000272503"/>
    </source>
</evidence>
<evidence type="ECO:0000256" key="1">
    <source>
        <dbReference type="ARBA" id="ARBA00022679"/>
    </source>
</evidence>
<name>A0A3L7A5J1_9MICO</name>
<feature type="domain" description="N-acetyltransferase" evidence="3">
    <location>
        <begin position="15"/>
        <end position="148"/>
    </location>
</feature>
<reference evidence="4 5" key="1">
    <citation type="submission" date="2018-10" db="EMBL/GenBank/DDBJ databases">
        <authorList>
            <person name="Li J."/>
        </authorList>
    </citation>
    <scope>NUCLEOTIDE SEQUENCE [LARGE SCALE GENOMIC DNA]</scope>
    <source>
        <strain evidence="4 5">IF 016277</strain>
    </source>
</reference>
<evidence type="ECO:0000313" key="4">
    <source>
        <dbReference type="EMBL" id="RLP75579.1"/>
    </source>
</evidence>
<keyword evidence="1 4" id="KW-0808">Transferase</keyword>
<dbReference type="InterPro" id="IPR000182">
    <property type="entry name" value="GNAT_dom"/>
</dbReference>
<keyword evidence="5" id="KW-1185">Reference proteome</keyword>
<evidence type="ECO:0000256" key="2">
    <source>
        <dbReference type="ARBA" id="ARBA00023315"/>
    </source>
</evidence>
<dbReference type="AlphaFoldDB" id="A0A3L7A5J1"/>
<dbReference type="PANTHER" id="PTHR43800">
    <property type="entry name" value="PEPTIDYL-LYSINE N-ACETYLTRANSFERASE YJAB"/>
    <property type="match status" value="1"/>
</dbReference>
<dbReference type="CDD" id="cd04301">
    <property type="entry name" value="NAT_SF"/>
    <property type="match status" value="1"/>
</dbReference>